<feature type="transmembrane region" description="Helical" evidence="5">
    <location>
        <begin position="12"/>
        <end position="33"/>
    </location>
</feature>
<dbReference type="AlphaFoldDB" id="A0A5C8KL94"/>
<dbReference type="PANTHER" id="PTHR30093">
    <property type="entry name" value="GENERAL SECRETION PATHWAY PROTEIN G"/>
    <property type="match status" value="1"/>
</dbReference>
<evidence type="ECO:0000256" key="1">
    <source>
        <dbReference type="ARBA" id="ARBA00005233"/>
    </source>
</evidence>
<dbReference type="NCBIfam" id="TIGR02532">
    <property type="entry name" value="IV_pilin_GFxxxE"/>
    <property type="match status" value="1"/>
</dbReference>
<dbReference type="GO" id="GO:0044096">
    <property type="term" value="C:type IV pilus"/>
    <property type="evidence" value="ECO:0007669"/>
    <property type="project" value="TreeGrafter"/>
</dbReference>
<keyword evidence="5" id="KW-0812">Transmembrane</keyword>
<keyword evidence="7" id="KW-1185">Reference proteome</keyword>
<proteinExistence type="inferred from homology"/>
<name>A0A5C8KL94_9GAMM</name>
<evidence type="ECO:0000256" key="5">
    <source>
        <dbReference type="SAM" id="Phobius"/>
    </source>
</evidence>
<protein>
    <submittedName>
        <fullName evidence="6">Prepilin-type N-terminal cleavage/methylation domain-containing protein</fullName>
    </submittedName>
</protein>
<dbReference type="GO" id="GO:0007155">
    <property type="term" value="P:cell adhesion"/>
    <property type="evidence" value="ECO:0007669"/>
    <property type="project" value="InterPro"/>
</dbReference>
<evidence type="ECO:0000256" key="2">
    <source>
        <dbReference type="ARBA" id="ARBA00022481"/>
    </source>
</evidence>
<keyword evidence="3" id="KW-0281">Fimbrium</keyword>
<dbReference type="PANTHER" id="PTHR30093:SF34">
    <property type="entry name" value="PREPILIN PEPTIDASE-DEPENDENT PROTEIN D"/>
    <property type="match status" value="1"/>
</dbReference>
<reference evidence="6 7" key="1">
    <citation type="submission" date="2019-08" db="EMBL/GenBank/DDBJ databases">
        <authorList>
            <person name="Karlyshev A.V."/>
        </authorList>
    </citation>
    <scope>NUCLEOTIDE SEQUENCE [LARGE SCALE GENOMIC DNA]</scope>
    <source>
        <strain evidence="6 7">Alg18-2.2</strain>
    </source>
</reference>
<dbReference type="Pfam" id="PF07963">
    <property type="entry name" value="N_methyl"/>
    <property type="match status" value="1"/>
</dbReference>
<dbReference type="PROSITE" id="PS00409">
    <property type="entry name" value="PROKAR_NTER_METHYL"/>
    <property type="match status" value="1"/>
</dbReference>
<dbReference type="EMBL" id="VRTS01000007">
    <property type="protein sequence ID" value="TXK60989.1"/>
    <property type="molecule type" value="Genomic_DNA"/>
</dbReference>
<accession>A0A5C8KL94</accession>
<dbReference type="GO" id="GO:0043107">
    <property type="term" value="P:type IV pilus-dependent motility"/>
    <property type="evidence" value="ECO:0007669"/>
    <property type="project" value="TreeGrafter"/>
</dbReference>
<dbReference type="RefSeq" id="WP_147892032.1">
    <property type="nucleotide sequence ID" value="NZ_VRTS01000007.1"/>
</dbReference>
<comment type="similarity">
    <text evidence="1 3">Belongs to the N-Me-Phe pilin family.</text>
</comment>
<evidence type="ECO:0000313" key="7">
    <source>
        <dbReference type="Proteomes" id="UP000321248"/>
    </source>
</evidence>
<dbReference type="InterPro" id="IPR012902">
    <property type="entry name" value="N_methyl_site"/>
</dbReference>
<comment type="caution">
    <text evidence="6">The sequence shown here is derived from an EMBL/GenBank/DDBJ whole genome shotgun (WGS) entry which is preliminary data.</text>
</comment>
<dbReference type="OrthoDB" id="5767514at2"/>
<feature type="region of interest" description="Disordered" evidence="4">
    <location>
        <begin position="138"/>
        <end position="160"/>
    </location>
</feature>
<keyword evidence="2" id="KW-0488">Methylation</keyword>
<dbReference type="Gene3D" id="3.30.700.10">
    <property type="entry name" value="Glycoprotein, Type 4 Pilin"/>
    <property type="match status" value="1"/>
</dbReference>
<organism evidence="6 7">
    <name type="scientific">Alkalisalibacterium limincola</name>
    <dbReference type="NCBI Taxonomy" id="2699169"/>
    <lineage>
        <taxon>Bacteria</taxon>
        <taxon>Pseudomonadati</taxon>
        <taxon>Pseudomonadota</taxon>
        <taxon>Gammaproteobacteria</taxon>
        <taxon>Lysobacterales</taxon>
        <taxon>Lysobacteraceae</taxon>
        <taxon>Alkalisalibacterium</taxon>
    </lineage>
</organism>
<dbReference type="Pfam" id="PF00114">
    <property type="entry name" value="Pilin"/>
    <property type="match status" value="1"/>
</dbReference>
<gene>
    <name evidence="6" type="ORF">FU658_10440</name>
</gene>
<dbReference type="InterPro" id="IPR045584">
    <property type="entry name" value="Pilin-like"/>
</dbReference>
<sequence length="160" mass="17046">MKRSSGFTLIELMIVVTIIGILAGIALPAYQVYVQRAEVAEAISLGDFARTHVEEFYRDRRSFPANNEEAGIPPPDKLIGNRITSVEVVDGAVHVTLGFKASASLSGKVLSFRPATVTGSPASPMAWLCGLDEPVSGMQAAGSNRTDLEPQSLPSSCRAR</sequence>
<keyword evidence="5" id="KW-0472">Membrane</keyword>
<keyword evidence="5" id="KW-1133">Transmembrane helix</keyword>
<evidence type="ECO:0000256" key="4">
    <source>
        <dbReference type="SAM" id="MobiDB-lite"/>
    </source>
</evidence>
<dbReference type="Proteomes" id="UP000321248">
    <property type="component" value="Unassembled WGS sequence"/>
</dbReference>
<dbReference type="SUPFAM" id="SSF54523">
    <property type="entry name" value="Pili subunits"/>
    <property type="match status" value="1"/>
</dbReference>
<evidence type="ECO:0000313" key="6">
    <source>
        <dbReference type="EMBL" id="TXK60989.1"/>
    </source>
</evidence>
<dbReference type="InterPro" id="IPR001082">
    <property type="entry name" value="Pilin"/>
</dbReference>
<evidence type="ECO:0000256" key="3">
    <source>
        <dbReference type="RuleBase" id="RU000389"/>
    </source>
</evidence>